<feature type="transmembrane region" description="Helical" evidence="8">
    <location>
        <begin position="366"/>
        <end position="392"/>
    </location>
</feature>
<dbReference type="InterPro" id="IPR036458">
    <property type="entry name" value="Na:dicarbo_symporter_sf"/>
</dbReference>
<evidence type="ECO:0000256" key="7">
    <source>
        <dbReference type="ARBA" id="ARBA00023180"/>
    </source>
</evidence>
<dbReference type="PRINTS" id="PR00173">
    <property type="entry name" value="EDTRNSPORT"/>
</dbReference>
<dbReference type="PROSITE" id="PS00714">
    <property type="entry name" value="NA_DICARBOXYL_SYMP_2"/>
    <property type="match status" value="1"/>
</dbReference>
<evidence type="ECO:0000256" key="4">
    <source>
        <dbReference type="ARBA" id="ARBA00022847"/>
    </source>
</evidence>
<feature type="transmembrane region" description="Helical" evidence="8">
    <location>
        <begin position="215"/>
        <end position="235"/>
    </location>
</feature>
<keyword evidence="7" id="KW-0325">Glycoprotein</keyword>
<accession>A0A419FA40</accession>
<evidence type="ECO:0000313" key="10">
    <source>
        <dbReference type="Proteomes" id="UP000285961"/>
    </source>
</evidence>
<feature type="transmembrane region" description="Helical" evidence="8">
    <location>
        <begin position="255"/>
        <end position="277"/>
    </location>
</feature>
<proteinExistence type="predicted"/>
<keyword evidence="2" id="KW-0813">Transport</keyword>
<feature type="transmembrane region" description="Helical" evidence="8">
    <location>
        <begin position="177"/>
        <end position="194"/>
    </location>
</feature>
<keyword evidence="3 8" id="KW-0812">Transmembrane</keyword>
<evidence type="ECO:0000256" key="6">
    <source>
        <dbReference type="ARBA" id="ARBA00023136"/>
    </source>
</evidence>
<sequence>MPAFGSRGVNRLCLSSNRPRDTVRRKGRLAVSTLNRRASNIILAGIIIGMIAGGLCGWFFGERMVSVKWVGDLFLNALKMVIVPLIVASMIVGISSLGDLRKLGRTGAWTLVYFLSTSGISVIIGIILVNIIRPGVGMSIAGMEAPETVLSKELSLTSVILGMIPENIFDAAARNDVLPLIVFSLFFGGILTTLGERGRPVLAFFEAVNDVVMKMVHLIMYFAPLGVFALIAYRLGKAGGGGLFWMELAKLLKYALTVITGLLIHGVFVLPIILWVLGRRNPARYAFNMGNALTTAFSTASSSATLPLTMECAEEKNSVSNRAASFVLPLGATVNMDGTALYEAVAAIFIAQAYGVPLAFPQQGDIFITATLAAIGAAGIPEAGLVTMVIVLKSVGLPLEGIGLLLSIDWFLDRFRTTVNVWGDSVGAAIIDRLESGYSSSTTAADHT</sequence>
<feature type="transmembrane region" description="Helical" evidence="8">
    <location>
        <begin position="73"/>
        <end position="98"/>
    </location>
</feature>
<evidence type="ECO:0000256" key="3">
    <source>
        <dbReference type="ARBA" id="ARBA00022692"/>
    </source>
</evidence>
<dbReference type="SUPFAM" id="SSF118215">
    <property type="entry name" value="Proton glutamate symport protein"/>
    <property type="match status" value="1"/>
</dbReference>
<dbReference type="Gene3D" id="1.10.3860.10">
    <property type="entry name" value="Sodium:dicarboxylate symporter"/>
    <property type="match status" value="1"/>
</dbReference>
<gene>
    <name evidence="9" type="ORF">C4532_00300</name>
</gene>
<dbReference type="PANTHER" id="PTHR11958:SF63">
    <property type="entry name" value="AMINO ACID TRANSPORTER"/>
    <property type="match status" value="1"/>
</dbReference>
<comment type="subcellular location">
    <subcellularLocation>
        <location evidence="1">Membrane</location>
        <topology evidence="1">Multi-pass membrane protein</topology>
    </subcellularLocation>
</comment>
<dbReference type="EMBL" id="QZKI01000003">
    <property type="protein sequence ID" value="RJP75418.1"/>
    <property type="molecule type" value="Genomic_DNA"/>
</dbReference>
<feature type="transmembrane region" description="Helical" evidence="8">
    <location>
        <begin position="110"/>
        <end position="132"/>
    </location>
</feature>
<dbReference type="GO" id="GO:0016020">
    <property type="term" value="C:membrane"/>
    <property type="evidence" value="ECO:0007669"/>
    <property type="project" value="UniProtKB-SubCell"/>
</dbReference>
<feature type="transmembrane region" description="Helical" evidence="8">
    <location>
        <begin position="41"/>
        <end position="61"/>
    </location>
</feature>
<dbReference type="InterPro" id="IPR050746">
    <property type="entry name" value="DAACS"/>
</dbReference>
<protein>
    <submittedName>
        <fullName evidence="9">Dicarboxylate/amino acid:cation symporter</fullName>
    </submittedName>
</protein>
<evidence type="ECO:0000256" key="2">
    <source>
        <dbReference type="ARBA" id="ARBA00022448"/>
    </source>
</evidence>
<feature type="transmembrane region" description="Helical" evidence="8">
    <location>
        <begin position="340"/>
        <end position="360"/>
    </location>
</feature>
<dbReference type="GO" id="GO:0015293">
    <property type="term" value="F:symporter activity"/>
    <property type="evidence" value="ECO:0007669"/>
    <property type="project" value="UniProtKB-KW"/>
</dbReference>
<dbReference type="InterPro" id="IPR018107">
    <property type="entry name" value="Na-dicarboxylate_symporter_CS"/>
</dbReference>
<evidence type="ECO:0000256" key="8">
    <source>
        <dbReference type="SAM" id="Phobius"/>
    </source>
</evidence>
<dbReference type="Proteomes" id="UP000285961">
    <property type="component" value="Unassembled WGS sequence"/>
</dbReference>
<dbReference type="InterPro" id="IPR001991">
    <property type="entry name" value="Na-dicarboxylate_symporter"/>
</dbReference>
<evidence type="ECO:0000256" key="1">
    <source>
        <dbReference type="ARBA" id="ARBA00004141"/>
    </source>
</evidence>
<keyword evidence="5 8" id="KW-1133">Transmembrane helix</keyword>
<keyword evidence="6 8" id="KW-0472">Membrane</keyword>
<dbReference type="GO" id="GO:1902475">
    <property type="term" value="P:L-alpha-amino acid transmembrane transport"/>
    <property type="evidence" value="ECO:0007669"/>
    <property type="project" value="UniProtKB-ARBA"/>
</dbReference>
<name>A0A419FA40_9BACT</name>
<comment type="caution">
    <text evidence="9">The sequence shown here is derived from an EMBL/GenBank/DDBJ whole genome shotgun (WGS) entry which is preliminary data.</text>
</comment>
<keyword evidence="4" id="KW-0769">Symport</keyword>
<dbReference type="AlphaFoldDB" id="A0A419FA40"/>
<reference evidence="9 10" key="1">
    <citation type="journal article" date="2017" name="ISME J.">
        <title>Energy and carbon metabolisms in a deep terrestrial subsurface fluid microbial community.</title>
        <authorList>
            <person name="Momper L."/>
            <person name="Jungbluth S.P."/>
            <person name="Lee M.D."/>
            <person name="Amend J.P."/>
        </authorList>
    </citation>
    <scope>NUCLEOTIDE SEQUENCE [LARGE SCALE GENOMIC DNA]</scope>
    <source>
        <strain evidence="9">SURF_17</strain>
    </source>
</reference>
<evidence type="ECO:0000256" key="5">
    <source>
        <dbReference type="ARBA" id="ARBA00022989"/>
    </source>
</evidence>
<dbReference type="PANTHER" id="PTHR11958">
    <property type="entry name" value="SODIUM/DICARBOXYLATE SYMPORTER-RELATED"/>
    <property type="match status" value="1"/>
</dbReference>
<dbReference type="Pfam" id="PF00375">
    <property type="entry name" value="SDF"/>
    <property type="match status" value="1"/>
</dbReference>
<evidence type="ECO:0000313" key="9">
    <source>
        <dbReference type="EMBL" id="RJP75418.1"/>
    </source>
</evidence>
<organism evidence="9 10">
    <name type="scientific">Candidatus Abyssobacteria bacterium SURF_17</name>
    <dbReference type="NCBI Taxonomy" id="2093361"/>
    <lineage>
        <taxon>Bacteria</taxon>
        <taxon>Pseudomonadati</taxon>
        <taxon>Candidatus Hydrogenedentota</taxon>
        <taxon>Candidatus Abyssobacteria</taxon>
    </lineage>
</organism>